<sequence>MAAPLLQRSHQASVPRPAKSGEVYEAVKREIMLGGLPPGDPLVELELAAAFGCSQGPVREALLQLQEEGLVIRQGHRGTRVADCTADEAVEMFRLRQSIECRSVIRALQRPSRTLTNDLEALIKLMEDAAQAGDEYKLAVHDRDFHRRLLRDANLPALEPILHRCLVHNHRFKISQSTGERDLLATARRHFSILEAVGRADAAAAAQALAHHIATIVDLGPDVFAHGEQ</sequence>
<keyword evidence="6" id="KW-1185">Reference proteome</keyword>
<dbReference type="PROSITE" id="PS50949">
    <property type="entry name" value="HTH_GNTR"/>
    <property type="match status" value="1"/>
</dbReference>
<comment type="caution">
    <text evidence="5">The sequence shown here is derived from an EMBL/GenBank/DDBJ whole genome shotgun (WGS) entry which is preliminary data.</text>
</comment>
<feature type="domain" description="HTH gntR-type" evidence="4">
    <location>
        <begin position="17"/>
        <end position="84"/>
    </location>
</feature>
<dbReference type="SUPFAM" id="SSF46785">
    <property type="entry name" value="Winged helix' DNA-binding domain"/>
    <property type="match status" value="1"/>
</dbReference>
<dbReference type="Proteomes" id="UP001593940">
    <property type="component" value="Unassembled WGS sequence"/>
</dbReference>
<dbReference type="Pfam" id="PF00392">
    <property type="entry name" value="GntR"/>
    <property type="match status" value="1"/>
</dbReference>
<organism evidence="5 6">
    <name type="scientific">Microvirga arabica</name>
    <dbReference type="NCBI Taxonomy" id="1128671"/>
    <lineage>
        <taxon>Bacteria</taxon>
        <taxon>Pseudomonadati</taxon>
        <taxon>Pseudomonadota</taxon>
        <taxon>Alphaproteobacteria</taxon>
        <taxon>Hyphomicrobiales</taxon>
        <taxon>Methylobacteriaceae</taxon>
        <taxon>Microvirga</taxon>
    </lineage>
</organism>
<keyword evidence="2" id="KW-0238">DNA-binding</keyword>
<dbReference type="CDD" id="cd07377">
    <property type="entry name" value="WHTH_GntR"/>
    <property type="match status" value="1"/>
</dbReference>
<gene>
    <name evidence="5" type="ORF">ACETIH_15255</name>
</gene>
<dbReference type="Gene3D" id="1.20.120.530">
    <property type="entry name" value="GntR ligand-binding domain-like"/>
    <property type="match status" value="1"/>
</dbReference>
<evidence type="ECO:0000313" key="6">
    <source>
        <dbReference type="Proteomes" id="UP001593940"/>
    </source>
</evidence>
<dbReference type="InterPro" id="IPR036388">
    <property type="entry name" value="WH-like_DNA-bd_sf"/>
</dbReference>
<dbReference type="Pfam" id="PF07729">
    <property type="entry name" value="FCD"/>
    <property type="match status" value="1"/>
</dbReference>
<dbReference type="EMBL" id="JBHOMY010000040">
    <property type="protein sequence ID" value="MFC1458041.1"/>
    <property type="molecule type" value="Genomic_DNA"/>
</dbReference>
<evidence type="ECO:0000256" key="2">
    <source>
        <dbReference type="ARBA" id="ARBA00023125"/>
    </source>
</evidence>
<dbReference type="SMART" id="SM00895">
    <property type="entry name" value="FCD"/>
    <property type="match status" value="1"/>
</dbReference>
<name>A0ABV6YA69_9HYPH</name>
<keyword evidence="3" id="KW-0804">Transcription</keyword>
<dbReference type="PANTHER" id="PTHR43537">
    <property type="entry name" value="TRANSCRIPTIONAL REGULATOR, GNTR FAMILY"/>
    <property type="match status" value="1"/>
</dbReference>
<dbReference type="SUPFAM" id="SSF48008">
    <property type="entry name" value="GntR ligand-binding domain-like"/>
    <property type="match status" value="1"/>
</dbReference>
<evidence type="ECO:0000313" key="5">
    <source>
        <dbReference type="EMBL" id="MFC1458041.1"/>
    </source>
</evidence>
<dbReference type="Gene3D" id="1.10.10.10">
    <property type="entry name" value="Winged helix-like DNA-binding domain superfamily/Winged helix DNA-binding domain"/>
    <property type="match status" value="1"/>
</dbReference>
<evidence type="ECO:0000259" key="4">
    <source>
        <dbReference type="PROSITE" id="PS50949"/>
    </source>
</evidence>
<dbReference type="InterPro" id="IPR000524">
    <property type="entry name" value="Tscrpt_reg_HTH_GntR"/>
</dbReference>
<dbReference type="RefSeq" id="WP_203275345.1">
    <property type="nucleotide sequence ID" value="NZ_JAFBID010000108.1"/>
</dbReference>
<accession>A0ABV6YA69</accession>
<dbReference type="InterPro" id="IPR011711">
    <property type="entry name" value="GntR_C"/>
</dbReference>
<protein>
    <submittedName>
        <fullName evidence="5">GntR family transcriptional regulator</fullName>
    </submittedName>
</protein>
<dbReference type="SMART" id="SM00345">
    <property type="entry name" value="HTH_GNTR"/>
    <property type="match status" value="1"/>
</dbReference>
<reference evidence="5 6" key="1">
    <citation type="submission" date="2024-09" db="EMBL/GenBank/DDBJ databases">
        <title>Nodulacao em especies de Leguminosae Basais da Amazonia e Caracterizacao dos Rizobios e Bacterias Associadas aos Nodulos.</title>
        <authorList>
            <person name="Jambeiro I.C.A."/>
            <person name="Lopes I.S."/>
            <person name="Aguiar E.R.G.R."/>
            <person name="Santos A.F.J."/>
            <person name="Dos Santos J.M.F."/>
            <person name="Gross E."/>
        </authorList>
    </citation>
    <scope>NUCLEOTIDE SEQUENCE [LARGE SCALE GENOMIC DNA]</scope>
    <source>
        <strain evidence="5 6">BRUESC1165</strain>
    </source>
</reference>
<evidence type="ECO:0000256" key="3">
    <source>
        <dbReference type="ARBA" id="ARBA00023163"/>
    </source>
</evidence>
<dbReference type="PANTHER" id="PTHR43537:SF24">
    <property type="entry name" value="GLUCONATE OPERON TRANSCRIPTIONAL REPRESSOR"/>
    <property type="match status" value="1"/>
</dbReference>
<keyword evidence="1" id="KW-0805">Transcription regulation</keyword>
<dbReference type="InterPro" id="IPR036390">
    <property type="entry name" value="WH_DNA-bd_sf"/>
</dbReference>
<evidence type="ECO:0000256" key="1">
    <source>
        <dbReference type="ARBA" id="ARBA00023015"/>
    </source>
</evidence>
<dbReference type="InterPro" id="IPR008920">
    <property type="entry name" value="TF_FadR/GntR_C"/>
</dbReference>
<proteinExistence type="predicted"/>